<dbReference type="PROSITE" id="PS51462">
    <property type="entry name" value="NUDIX"/>
    <property type="match status" value="1"/>
</dbReference>
<dbReference type="PANTHER" id="PTHR11839:SF18">
    <property type="entry name" value="NUDIX HYDROLASE DOMAIN-CONTAINING PROTEIN"/>
    <property type="match status" value="1"/>
</dbReference>
<reference evidence="4 5" key="1">
    <citation type="submission" date="2021-03" db="EMBL/GenBank/DDBJ databases">
        <title>Thermosipho ferrireducens sp.nov., an anaerobic thermophilic iron-reducing bacterium isolated from a deep-sea hydrothermal sulfide deposits.</title>
        <authorList>
            <person name="Zeng X."/>
            <person name="Chen Y."/>
            <person name="Shao Z."/>
        </authorList>
    </citation>
    <scope>NUCLEOTIDE SEQUENCE [LARGE SCALE GENOMIC DNA]</scope>
    <source>
        <strain evidence="4 5">JL129W03</strain>
    </source>
</reference>
<dbReference type="Proteomes" id="UP000671862">
    <property type="component" value="Chromosome"/>
</dbReference>
<evidence type="ECO:0000256" key="2">
    <source>
        <dbReference type="ARBA" id="ARBA00022801"/>
    </source>
</evidence>
<sequence length="179" mass="20350">MVEKSINSEEIFKGVLLHVKRDEVLLENGVKSVREYVLHPGAVAVVPVTEDNRIVFVKQYRYPIKQVLLEIPAGKFDSPEENPLDCAKRELKEETGFTASNYTYMGYIYTTPGFSNEIIHLYLATGLTKGNMKTDEDEIIEIEIKDFEEAVQKCITGEITDAKTIIGVMKAYHMLRSEK</sequence>
<dbReference type="EMBL" id="CP071446">
    <property type="protein sequence ID" value="QTA38385.1"/>
    <property type="molecule type" value="Genomic_DNA"/>
</dbReference>
<evidence type="ECO:0000259" key="3">
    <source>
        <dbReference type="PROSITE" id="PS51462"/>
    </source>
</evidence>
<name>A0ABX7SAQ1_9BACT</name>
<dbReference type="SUPFAM" id="SSF55811">
    <property type="entry name" value="Nudix"/>
    <property type="match status" value="1"/>
</dbReference>
<feature type="domain" description="Nudix hydrolase" evidence="3">
    <location>
        <begin position="37"/>
        <end position="167"/>
    </location>
</feature>
<dbReference type="RefSeq" id="WP_207567104.1">
    <property type="nucleotide sequence ID" value="NZ_CP071446.1"/>
</dbReference>
<dbReference type="Pfam" id="PF00293">
    <property type="entry name" value="NUDIX"/>
    <property type="match status" value="1"/>
</dbReference>
<dbReference type="PANTHER" id="PTHR11839">
    <property type="entry name" value="UDP/ADP-SUGAR PYROPHOSPHATASE"/>
    <property type="match status" value="1"/>
</dbReference>
<dbReference type="Gene3D" id="3.90.79.10">
    <property type="entry name" value="Nucleoside Triphosphate Pyrophosphohydrolase"/>
    <property type="match status" value="1"/>
</dbReference>
<comment type="cofactor">
    <cofactor evidence="1">
        <name>Mg(2+)</name>
        <dbReference type="ChEBI" id="CHEBI:18420"/>
    </cofactor>
</comment>
<evidence type="ECO:0000313" key="4">
    <source>
        <dbReference type="EMBL" id="QTA38385.1"/>
    </source>
</evidence>
<dbReference type="InterPro" id="IPR015797">
    <property type="entry name" value="NUDIX_hydrolase-like_dom_sf"/>
</dbReference>
<keyword evidence="2 4" id="KW-0378">Hydrolase</keyword>
<organism evidence="4 5">
    <name type="scientific">Thermosipho ferrireducens</name>
    <dbReference type="NCBI Taxonomy" id="2571116"/>
    <lineage>
        <taxon>Bacteria</taxon>
        <taxon>Thermotogati</taxon>
        <taxon>Thermotogota</taxon>
        <taxon>Thermotogae</taxon>
        <taxon>Thermotogales</taxon>
        <taxon>Fervidobacteriaceae</taxon>
        <taxon>Thermosipho</taxon>
    </lineage>
</organism>
<protein>
    <submittedName>
        <fullName evidence="4">NUDIX hydrolase</fullName>
    </submittedName>
</protein>
<gene>
    <name evidence="4" type="ORF">JYK00_02345</name>
</gene>
<keyword evidence="5" id="KW-1185">Reference proteome</keyword>
<evidence type="ECO:0000313" key="5">
    <source>
        <dbReference type="Proteomes" id="UP000671862"/>
    </source>
</evidence>
<dbReference type="InterPro" id="IPR000086">
    <property type="entry name" value="NUDIX_hydrolase_dom"/>
</dbReference>
<evidence type="ECO:0000256" key="1">
    <source>
        <dbReference type="ARBA" id="ARBA00001946"/>
    </source>
</evidence>
<accession>A0ABX7SAQ1</accession>
<proteinExistence type="predicted"/>
<dbReference type="GO" id="GO:0016787">
    <property type="term" value="F:hydrolase activity"/>
    <property type="evidence" value="ECO:0007669"/>
    <property type="project" value="UniProtKB-KW"/>
</dbReference>